<gene>
    <name evidence="1" type="ORF">J1N35_010690</name>
</gene>
<organism evidence="1 2">
    <name type="scientific">Gossypium stocksii</name>
    <dbReference type="NCBI Taxonomy" id="47602"/>
    <lineage>
        <taxon>Eukaryota</taxon>
        <taxon>Viridiplantae</taxon>
        <taxon>Streptophyta</taxon>
        <taxon>Embryophyta</taxon>
        <taxon>Tracheophyta</taxon>
        <taxon>Spermatophyta</taxon>
        <taxon>Magnoliopsida</taxon>
        <taxon>eudicotyledons</taxon>
        <taxon>Gunneridae</taxon>
        <taxon>Pentapetalae</taxon>
        <taxon>rosids</taxon>
        <taxon>malvids</taxon>
        <taxon>Malvales</taxon>
        <taxon>Malvaceae</taxon>
        <taxon>Malvoideae</taxon>
        <taxon>Gossypium</taxon>
    </lineage>
</organism>
<protein>
    <submittedName>
        <fullName evidence="1">Uncharacterized protein</fullName>
    </submittedName>
</protein>
<dbReference type="Proteomes" id="UP000828251">
    <property type="component" value="Unassembled WGS sequence"/>
</dbReference>
<reference evidence="1 2" key="1">
    <citation type="journal article" date="2021" name="Plant Biotechnol. J.">
        <title>Multi-omics assisted identification of the key and species-specific regulatory components of drought-tolerant mechanisms in Gossypium stocksii.</title>
        <authorList>
            <person name="Yu D."/>
            <person name="Ke L."/>
            <person name="Zhang D."/>
            <person name="Wu Y."/>
            <person name="Sun Y."/>
            <person name="Mei J."/>
            <person name="Sun J."/>
            <person name="Sun Y."/>
        </authorList>
    </citation>
    <scope>NUCLEOTIDE SEQUENCE [LARGE SCALE GENOMIC DNA]</scope>
    <source>
        <strain evidence="2">cv. E1</strain>
        <tissue evidence="1">Leaf</tissue>
    </source>
</reference>
<keyword evidence="2" id="KW-1185">Reference proteome</keyword>
<accession>A0A9D3W1W6</accession>
<comment type="caution">
    <text evidence="1">The sequence shown here is derived from an EMBL/GenBank/DDBJ whole genome shotgun (WGS) entry which is preliminary data.</text>
</comment>
<name>A0A9D3W1W6_9ROSI</name>
<evidence type="ECO:0000313" key="2">
    <source>
        <dbReference type="Proteomes" id="UP000828251"/>
    </source>
</evidence>
<dbReference type="AlphaFoldDB" id="A0A9D3W1W6"/>
<proteinExistence type="predicted"/>
<dbReference type="EMBL" id="JAIQCV010000004">
    <property type="protein sequence ID" value="KAH1106922.1"/>
    <property type="molecule type" value="Genomic_DNA"/>
</dbReference>
<sequence length="151" mass="16596">MRAALTYPFLFPFVLWHNNLENIPHLLLAFERRNDGGSVSRRHHGSFSRFPWSLSPFSNGGSPRSCFLISLAPAFPQHSLSVGGEHTGGGDNSLIPGLPSSPLSFTAVAGLGQRRDMNEFLVTHVMMSLTVQSRCDDGVLRHDMIWSSTSS</sequence>
<evidence type="ECO:0000313" key="1">
    <source>
        <dbReference type="EMBL" id="KAH1106922.1"/>
    </source>
</evidence>